<dbReference type="Gene3D" id="3.20.20.30">
    <property type="entry name" value="Luciferase-like domain"/>
    <property type="match status" value="1"/>
</dbReference>
<feature type="domain" description="Luciferase-like" evidence="5">
    <location>
        <begin position="1"/>
        <end position="241"/>
    </location>
</feature>
<keyword evidence="3" id="KW-0560">Oxidoreductase</keyword>
<dbReference type="PANTHER" id="PTHR42847:SF4">
    <property type="entry name" value="ALKANESULFONATE MONOOXYGENASE-RELATED"/>
    <property type="match status" value="1"/>
</dbReference>
<dbReference type="PATRIC" id="fig|1068978.7.peg.1837"/>
<evidence type="ECO:0000313" key="6">
    <source>
        <dbReference type="EMBL" id="AIJ21830.1"/>
    </source>
</evidence>
<dbReference type="STRING" id="1068978.AMETH_1738"/>
<dbReference type="Proteomes" id="UP000062973">
    <property type="component" value="Chromosome"/>
</dbReference>
<evidence type="ECO:0000256" key="3">
    <source>
        <dbReference type="ARBA" id="ARBA00023002"/>
    </source>
</evidence>
<dbReference type="InterPro" id="IPR036661">
    <property type="entry name" value="Luciferase-like_sf"/>
</dbReference>
<dbReference type="Pfam" id="PF00296">
    <property type="entry name" value="Bac_luciferase"/>
    <property type="match status" value="1"/>
</dbReference>
<keyword evidence="7" id="KW-1185">Reference proteome</keyword>
<evidence type="ECO:0000313" key="7">
    <source>
        <dbReference type="Proteomes" id="UP000062973"/>
    </source>
</evidence>
<organism evidence="6 7">
    <name type="scientific">Amycolatopsis methanolica 239</name>
    <dbReference type="NCBI Taxonomy" id="1068978"/>
    <lineage>
        <taxon>Bacteria</taxon>
        <taxon>Bacillati</taxon>
        <taxon>Actinomycetota</taxon>
        <taxon>Actinomycetes</taxon>
        <taxon>Pseudonocardiales</taxon>
        <taxon>Pseudonocardiaceae</taxon>
        <taxon>Amycolatopsis</taxon>
        <taxon>Amycolatopsis methanolica group</taxon>
    </lineage>
</organism>
<accession>A0A076MSR2</accession>
<dbReference type="AlphaFoldDB" id="A0A076MSR2"/>
<evidence type="ECO:0000256" key="2">
    <source>
        <dbReference type="ARBA" id="ARBA00022643"/>
    </source>
</evidence>
<name>A0A076MSR2_AMYME</name>
<evidence type="ECO:0000256" key="1">
    <source>
        <dbReference type="ARBA" id="ARBA00022630"/>
    </source>
</evidence>
<sequence>MRFAISIPQFVADGTFDPAAFGAYVRRAEELGFESGWTQEQVLGTAPHLSANETMAYAFACTERLRLGCAVYVTPLHIPAHLAKSLATLDQLSRGRLEVGVGSGGRNRPFAAFGLDGEAHVARFTEGIRLVKALWTEDVIDFDGRFWQLEGASMQPKPFQKPGPPLWFGGSHPNALKRAVKHGDGFFGAGSSTTAAFAEQVKTLREVLAEAGREDFRIAKRVYIVVDDDGDAARRRAADGLAEIYGKRGLEAVAVAGTPDECVAGVQEVAAAGAELILFTPFADQAEQMERLAAEVIPRI</sequence>
<dbReference type="InterPro" id="IPR011251">
    <property type="entry name" value="Luciferase-like_dom"/>
</dbReference>
<reference evidence="6 7" key="1">
    <citation type="submission" date="2014-07" db="EMBL/GenBank/DDBJ databases">
        <title>Whole Genome Sequence of the Amycolatopsis methanolica 239.</title>
        <authorList>
            <person name="Tang B."/>
        </authorList>
    </citation>
    <scope>NUCLEOTIDE SEQUENCE [LARGE SCALE GENOMIC DNA]</scope>
    <source>
        <strain evidence="6 7">239</strain>
    </source>
</reference>
<dbReference type="KEGG" id="amq:AMETH_1738"/>
<keyword evidence="1" id="KW-0285">Flavoprotein</keyword>
<keyword evidence="4" id="KW-0503">Monooxygenase</keyword>
<dbReference type="EMBL" id="CP009110">
    <property type="protein sequence ID" value="AIJ21830.1"/>
    <property type="molecule type" value="Genomic_DNA"/>
</dbReference>
<gene>
    <name evidence="6" type="ORF">AMETH_1738</name>
</gene>
<dbReference type="SUPFAM" id="SSF51679">
    <property type="entry name" value="Bacterial luciferase-like"/>
    <property type="match status" value="1"/>
</dbReference>
<dbReference type="InterPro" id="IPR019921">
    <property type="entry name" value="Lucif-like_OxRdtase_Rv2161c"/>
</dbReference>
<dbReference type="NCBIfam" id="TIGR03619">
    <property type="entry name" value="F420_Rv2161c"/>
    <property type="match status" value="1"/>
</dbReference>
<dbReference type="HOGENOM" id="CLU_027853_7_0_11"/>
<dbReference type="eggNOG" id="COG2141">
    <property type="taxonomic scope" value="Bacteria"/>
</dbReference>
<dbReference type="GO" id="GO:0046306">
    <property type="term" value="P:alkanesulfonate catabolic process"/>
    <property type="evidence" value="ECO:0007669"/>
    <property type="project" value="TreeGrafter"/>
</dbReference>
<dbReference type="GO" id="GO:0008726">
    <property type="term" value="F:alkanesulfonate monooxygenase activity"/>
    <property type="evidence" value="ECO:0007669"/>
    <property type="project" value="TreeGrafter"/>
</dbReference>
<dbReference type="InterPro" id="IPR050172">
    <property type="entry name" value="SsuD_RutA_monooxygenase"/>
</dbReference>
<keyword evidence="2" id="KW-0288">FMN</keyword>
<evidence type="ECO:0000259" key="5">
    <source>
        <dbReference type="Pfam" id="PF00296"/>
    </source>
</evidence>
<dbReference type="RefSeq" id="WP_017987691.1">
    <property type="nucleotide sequence ID" value="NZ_AQUL01000001.1"/>
</dbReference>
<protein>
    <submittedName>
        <fullName evidence="6">Luciferase-like, subgroup</fullName>
    </submittedName>
</protein>
<evidence type="ECO:0000256" key="4">
    <source>
        <dbReference type="ARBA" id="ARBA00023033"/>
    </source>
</evidence>
<dbReference type="OrthoDB" id="3206024at2"/>
<proteinExistence type="predicted"/>
<dbReference type="PANTHER" id="PTHR42847">
    <property type="entry name" value="ALKANESULFONATE MONOOXYGENASE"/>
    <property type="match status" value="1"/>
</dbReference>